<reference evidence="3 4" key="1">
    <citation type="submission" date="2017-04" db="EMBL/GenBank/DDBJ databases">
        <title>Draft genome of the yeast Clavispora lusitaniae type strain CBS 6936.</title>
        <authorList>
            <person name="Durrens P."/>
            <person name="Klopp C."/>
            <person name="Biteau N."/>
            <person name="Fitton-Ouhabi V."/>
            <person name="Dementhon K."/>
            <person name="Accoceberry I."/>
            <person name="Sherman D.J."/>
            <person name="Noel T."/>
        </authorList>
    </citation>
    <scope>NUCLEOTIDE SEQUENCE [LARGE SCALE GENOMIC DNA]</scope>
    <source>
        <strain evidence="3 4">CBS 6936</strain>
    </source>
</reference>
<dbReference type="EMBL" id="LYUB02000004">
    <property type="protein sequence ID" value="OVF09720.1"/>
    <property type="molecule type" value="Genomic_DNA"/>
</dbReference>
<evidence type="ECO:0000313" key="4">
    <source>
        <dbReference type="Proteomes" id="UP000195602"/>
    </source>
</evidence>
<evidence type="ECO:0000256" key="1">
    <source>
        <dbReference type="SAM" id="MobiDB-lite"/>
    </source>
</evidence>
<feature type="region of interest" description="Disordered" evidence="1">
    <location>
        <begin position="1129"/>
        <end position="1191"/>
    </location>
</feature>
<dbReference type="Pfam" id="PF08457">
    <property type="entry name" value="Sfi1"/>
    <property type="match status" value="1"/>
</dbReference>
<feature type="domain" description="Sfi1 spindle body" evidence="2">
    <location>
        <begin position="516"/>
        <end position="1037"/>
    </location>
</feature>
<gene>
    <name evidence="3" type="ORF">A9F13_04g02134</name>
</gene>
<dbReference type="KEGG" id="clus:A9F13_04g02134"/>
<dbReference type="Proteomes" id="UP000195602">
    <property type="component" value="Unassembled WGS sequence"/>
</dbReference>
<feature type="region of interest" description="Disordered" evidence="1">
    <location>
        <begin position="1094"/>
        <end position="1117"/>
    </location>
</feature>
<comment type="caution">
    <text evidence="3">The sequence shown here is derived from an EMBL/GenBank/DDBJ whole genome shotgun (WGS) entry which is preliminary data.</text>
</comment>
<evidence type="ECO:0000259" key="2">
    <source>
        <dbReference type="Pfam" id="PF08457"/>
    </source>
</evidence>
<sequence>MSLNHAIHDIVHNLHILQQFQDTTFHHQESTFRSLLESVVHALCSLLRVDTAPSHLQVSTDVFGKSTWALFHNAHPDFPTHASIFEFLRSAPPESHSARLLSLLRDLDSSARLKAPYSSIWNHLSKLVSLFAQRHKSSEKRLVDYVARCFAYEYAYLSGLQSQLDDVASDTENLAHAVDSFLRRHDKDQDSFHNYNEAPQVSRPLNFSSNIPSFSSVYHMFLELSLFKSHETPDWDMSTYAKVSVDYFRSSHAIEHMDAQTSDLCQIFCDFFLGSESEDGLLSENLHDIAREVLLLYFESNSPSPSQNTDSKDLSRAQLVELVSNLDAVVSILNEYDLDFNPQFPQFFKHYLFLVYEDLSHYASSQDYSYIGEILATVREIADFENSPLEDESDSIRNIVHKLHSMQFSILSPRSGSSLLMRLAVKDMDRLTSLLRNAFTHWNYRLLGTAQLHVLYEDRFLPGLKKRQSKRFFSIWYNKKMRYSDLTRHAASYSDKKLLAKYLTSNWIEKLLQLSQAEMKGEVFQIKPRFNIWRRKFKVLKDLEKRSVDLANAKALRFSFTRLKLKVDKVGDLEDTAADFHTRSASKTDIVLLKECFLLWSHKLRSGIFTPATLSEKLSRLGELNKGFVLRKHFRCWRQRTLLLQAGSELEKRSRFLLKQNFLHLWQVRLQQHYTYHLHVTERDKRLKANAFSAWKTSLRHRTGASEYYKRNLFKRAFKQWRLSFAFSNSAENRQRKDVILAFQTWKLATKSNQFQFVFNSKLKTYAFDSWADSSRKISENNVKAITAYEINLLRKHLLLWDSRLNMNSELITVADLNFQRKYLNKMVGKSSKHKQQEKVASQLLSKHMPLEERMTTGVILRKWKDQYLRRFEDLSRKAVCDFEQGFRNKNTTRLFFKFWRRRLKNVHQHQKNLHIRLEHFSGMNEVGKHFFERWVERTASQHHALEQSKNFYNNLLYKKYLLAWYEKYVTKVDYLADIAEEMIGQKDYMSLLESLRKWNLKLIKIVKRNNQTCAMFREKWEKANAKSLFELWLHKTRQRELLLDDEQDGEYIEANSSFGSSSSPLFRKNPKPTSNSVFDTASYLNTPVKKQVQGLFTPQHRKGPSPTKLQETNQRMKVDRMDALINRYKSAKKPSRSLLQNRVRLSPPKSKTDSTLPMKPPAPRFETHSSSSSPEATSSPEAASSSTLMEDSALWSTAKKLNRIKPLVIPPHKEDNEFRLMSVSNLRARLTRNSSSNVFDDNS</sequence>
<name>A0AA91Q2C6_CLALS</name>
<evidence type="ECO:0000313" key="3">
    <source>
        <dbReference type="EMBL" id="OVF09720.1"/>
    </source>
</evidence>
<proteinExistence type="predicted"/>
<dbReference type="AlphaFoldDB" id="A0AA91Q2C6"/>
<organism evidence="3 4">
    <name type="scientific">Clavispora lusitaniae</name>
    <name type="common">Candida lusitaniae</name>
    <dbReference type="NCBI Taxonomy" id="36911"/>
    <lineage>
        <taxon>Eukaryota</taxon>
        <taxon>Fungi</taxon>
        <taxon>Dikarya</taxon>
        <taxon>Ascomycota</taxon>
        <taxon>Saccharomycotina</taxon>
        <taxon>Pichiomycetes</taxon>
        <taxon>Metschnikowiaceae</taxon>
        <taxon>Clavispora</taxon>
    </lineage>
</organism>
<accession>A0AA91Q2C6</accession>
<feature type="compositionally biased region" description="Low complexity" evidence="1">
    <location>
        <begin position="1170"/>
        <end position="1188"/>
    </location>
</feature>
<dbReference type="InterPro" id="IPR013665">
    <property type="entry name" value="Sfi1_dom"/>
</dbReference>
<protein>
    <recommendedName>
        <fullName evidence="2">Sfi1 spindle body domain-containing protein</fullName>
    </recommendedName>
</protein>